<organism evidence="1 2">
    <name type="scientific">Corynebacterium pyruviciproducens</name>
    <dbReference type="NCBI Taxonomy" id="598660"/>
    <lineage>
        <taxon>Bacteria</taxon>
        <taxon>Bacillati</taxon>
        <taxon>Actinomycetota</taxon>
        <taxon>Actinomycetes</taxon>
        <taxon>Mycobacteriales</taxon>
        <taxon>Corynebacteriaceae</taxon>
        <taxon>Corynebacterium</taxon>
    </lineage>
</organism>
<proteinExistence type="predicted"/>
<dbReference type="KEGG" id="cpyr:CYJ47_06380"/>
<dbReference type="Pfam" id="PF09355">
    <property type="entry name" value="Phage_Gp19"/>
    <property type="match status" value="1"/>
</dbReference>
<sequence>MATVEDVEVRFFRPLTAEERPLVAARLKDCELKIRGRLPDFDSRLEANPYFGEIVRRVCADAVIRLVRNPEGYVQETEGNYTYMLSQAYSDGRLNITPDEWADLGVKKSIGVIHVVPMLPPSLRGDAL</sequence>
<evidence type="ECO:0000313" key="1">
    <source>
        <dbReference type="EMBL" id="WOT03376.1"/>
    </source>
</evidence>
<name>A0AAF0YXI5_9CORY</name>
<evidence type="ECO:0000313" key="2">
    <source>
        <dbReference type="Proteomes" id="UP000234560"/>
    </source>
</evidence>
<accession>A0AAF0YXI5</accession>
<dbReference type="EMBL" id="CP136958">
    <property type="protein sequence ID" value="WOT03376.1"/>
    <property type="molecule type" value="Genomic_DNA"/>
</dbReference>
<protein>
    <submittedName>
        <fullName evidence="1">Gp19/Gp15/Gp42 family protein</fullName>
    </submittedName>
</protein>
<dbReference type="AlphaFoldDB" id="A0AAF0YXI5"/>
<gene>
    <name evidence="1" type="ORF">CYJ47_06380</name>
</gene>
<dbReference type="Proteomes" id="UP000234560">
    <property type="component" value="Chromosome"/>
</dbReference>
<dbReference type="RefSeq" id="WP_317858543.1">
    <property type="nucleotide sequence ID" value="NZ_CP136958.1"/>
</dbReference>
<reference evidence="1" key="1">
    <citation type="submission" date="2017-12" db="EMBL/GenBank/DDBJ databases">
        <authorList>
            <person name="Thomas-White K."/>
            <person name="Wolfe A.J."/>
        </authorList>
    </citation>
    <scope>NUCLEOTIDE SEQUENCE</scope>
    <source>
        <strain evidence="1">UMB0763</strain>
    </source>
</reference>
<reference evidence="1" key="2">
    <citation type="submission" date="2023-10" db="EMBL/GenBank/DDBJ databases">
        <authorList>
            <person name="Choi B."/>
        </authorList>
    </citation>
    <scope>NUCLEOTIDE SEQUENCE</scope>
    <source>
        <strain evidence="1">UMB0763</strain>
    </source>
</reference>
<dbReference type="InterPro" id="IPR018963">
    <property type="entry name" value="Mycophage_D29_Gp19"/>
</dbReference>